<organism evidence="8 9">
    <name type="scientific">Mesorhizobium australicum</name>
    <dbReference type="NCBI Taxonomy" id="536018"/>
    <lineage>
        <taxon>Bacteria</taxon>
        <taxon>Pseudomonadati</taxon>
        <taxon>Pseudomonadota</taxon>
        <taxon>Alphaproteobacteria</taxon>
        <taxon>Hyphomicrobiales</taxon>
        <taxon>Phyllobacteriaceae</taxon>
        <taxon>Mesorhizobium</taxon>
    </lineage>
</organism>
<keyword evidence="6" id="KW-0460">Magnesium</keyword>
<dbReference type="RefSeq" id="WP_085466186.1">
    <property type="nucleotide sequence ID" value="NZ_FXBL01000004.1"/>
</dbReference>
<protein>
    <recommendedName>
        <fullName evidence="6">Acetate kinase</fullName>
        <ecNumber evidence="6">2.7.2.1</ecNumber>
    </recommendedName>
    <alternativeName>
        <fullName evidence="6">Acetokinase</fullName>
    </alternativeName>
</protein>
<keyword evidence="4 6" id="KW-0418">Kinase</keyword>
<feature type="active site" description="Proton donor/acceptor" evidence="6">
    <location>
        <position position="143"/>
    </location>
</feature>
<feature type="binding site" evidence="6">
    <location>
        <position position="381"/>
    </location>
    <ligand>
        <name>Mg(2+)</name>
        <dbReference type="ChEBI" id="CHEBI:18420"/>
    </ligand>
</feature>
<comment type="catalytic activity">
    <reaction evidence="6">
        <text>acetate + ATP = acetyl phosphate + ADP</text>
        <dbReference type="Rhea" id="RHEA:11352"/>
        <dbReference type="ChEBI" id="CHEBI:22191"/>
        <dbReference type="ChEBI" id="CHEBI:30089"/>
        <dbReference type="ChEBI" id="CHEBI:30616"/>
        <dbReference type="ChEBI" id="CHEBI:456216"/>
        <dbReference type="EC" id="2.7.2.1"/>
    </reaction>
</comment>
<dbReference type="PANTHER" id="PTHR21060:SF15">
    <property type="entry name" value="ACETATE KINASE-RELATED"/>
    <property type="match status" value="1"/>
</dbReference>
<comment type="subcellular location">
    <subcellularLocation>
        <location evidence="6">Cytoplasm</location>
    </subcellularLocation>
</comment>
<dbReference type="Pfam" id="PF06130">
    <property type="entry name" value="PTAC"/>
    <property type="match status" value="1"/>
</dbReference>
<comment type="similarity">
    <text evidence="1 6 7">Belongs to the acetokinase family.</text>
</comment>
<keyword evidence="6" id="KW-0479">Metal-binding</keyword>
<dbReference type="GO" id="GO:0000287">
    <property type="term" value="F:magnesium ion binding"/>
    <property type="evidence" value="ECO:0007669"/>
    <property type="project" value="UniProtKB-UniRule"/>
</dbReference>
<dbReference type="GO" id="GO:0051144">
    <property type="term" value="P:1,2-propanediol catabolic process"/>
    <property type="evidence" value="ECO:0007669"/>
    <property type="project" value="UniProtKB-UniPathway"/>
</dbReference>
<dbReference type="Pfam" id="PF00871">
    <property type="entry name" value="Acetate_kinase"/>
    <property type="match status" value="1"/>
</dbReference>
<dbReference type="GO" id="GO:0005737">
    <property type="term" value="C:cytoplasm"/>
    <property type="evidence" value="ECO:0007669"/>
    <property type="project" value="UniProtKB-SubCell"/>
</dbReference>
<dbReference type="EC" id="2.7.2.1" evidence="6"/>
<evidence type="ECO:0000256" key="7">
    <source>
        <dbReference type="RuleBase" id="RU003835"/>
    </source>
</evidence>
<keyword evidence="5 6" id="KW-0067">ATP-binding</keyword>
<feature type="binding site" evidence="6">
    <location>
        <position position="7"/>
    </location>
    <ligand>
        <name>Mg(2+)</name>
        <dbReference type="ChEBI" id="CHEBI:18420"/>
    </ligand>
</feature>
<sequence length="601" mass="64099">MNILVFNAGSSSLKFSVFRAGHEDAEELFKGSYERFRDGKCEFRFRHGETDERGTASIAGIDQAVEAIPAVLERFGLTVLDAVGHRVVHGGARFSAAIVLDDAIVAEIDTLTPLAPLHNPANLGAIRLCRRLWPDVPQVAVFDTAFHATNPPFATTYAVPKEWRDAGLRRYGFHGTSHKYVAMRAAQEIGVPASDLQIVSVHLGNGASVCAVNRGKSMDSSMGMTPLEGLVMGTRSGDVDPGAFGFLGRRFGLSTQEIETALNNDSGLKGLTGSSDMRDLEDRAAKSDLDAQLAIEIFAYRARKYVGAYAAAMGGIDAVVFTGGIGENSPSMRRRICDGLEFMGLRLDHDRNQSVHLANRAAPQIQAYGSRVRVFVTETAEQLMIARETAAALTLPAPVNEEIPVAVSARHVHLSASAVETLFGPGYQLTPAKPLRQPGQWAAAERVALAGPKGRLERVAILGPVRPRTQIEVSRTDSFALGIDAPVRESGKLDGTPVVTIAGPAGNLVTDGLIIAARHIHTNPTDAARLGLEDGEYVDVRIGDADRGLTFARTLIRVGANSFTEMHIDTDEGNAAGIGVGDGEEGEILQEAATVRSHSAG</sequence>
<evidence type="ECO:0000256" key="1">
    <source>
        <dbReference type="ARBA" id="ARBA00008748"/>
    </source>
</evidence>
<comment type="function">
    <text evidence="6">Catalyzes the formation of acetyl phosphate from acetate and ATP. Can also catalyze the reverse reaction.</text>
</comment>
<dbReference type="InterPro" id="IPR000890">
    <property type="entry name" value="Aliphatic_acid_kin_short-chain"/>
</dbReference>
<dbReference type="InterPro" id="IPR023865">
    <property type="entry name" value="Aliphatic_acid_kinase_CS"/>
</dbReference>
<dbReference type="GO" id="GO:0006085">
    <property type="term" value="P:acetyl-CoA biosynthetic process"/>
    <property type="evidence" value="ECO:0007669"/>
    <property type="project" value="UniProtKB-UniRule"/>
</dbReference>
<evidence type="ECO:0000256" key="3">
    <source>
        <dbReference type="ARBA" id="ARBA00022741"/>
    </source>
</evidence>
<comment type="subunit">
    <text evidence="6">Homodimer.</text>
</comment>
<dbReference type="SUPFAM" id="SSF53067">
    <property type="entry name" value="Actin-like ATPase domain"/>
    <property type="match status" value="2"/>
</dbReference>
<dbReference type="PROSITE" id="PS01076">
    <property type="entry name" value="ACETATE_KINASE_2"/>
    <property type="match status" value="1"/>
</dbReference>
<dbReference type="InterPro" id="IPR008300">
    <property type="entry name" value="PTAC"/>
</dbReference>
<evidence type="ECO:0000313" key="9">
    <source>
        <dbReference type="Proteomes" id="UP000193083"/>
    </source>
</evidence>
<dbReference type="AlphaFoldDB" id="A0A1X7PJ77"/>
<evidence type="ECO:0000256" key="6">
    <source>
        <dbReference type="HAMAP-Rule" id="MF_00020"/>
    </source>
</evidence>
<evidence type="ECO:0000256" key="2">
    <source>
        <dbReference type="ARBA" id="ARBA00022679"/>
    </source>
</evidence>
<feature type="binding site" evidence="6">
    <location>
        <position position="14"/>
    </location>
    <ligand>
        <name>ATP</name>
        <dbReference type="ChEBI" id="CHEBI:30616"/>
    </ligand>
</feature>
<dbReference type="EMBL" id="FXBL01000004">
    <property type="protein sequence ID" value="SMH51712.1"/>
    <property type="molecule type" value="Genomic_DNA"/>
</dbReference>
<keyword evidence="2 6" id="KW-0808">Transferase</keyword>
<dbReference type="PRINTS" id="PR00471">
    <property type="entry name" value="ACETATEKNASE"/>
</dbReference>
<dbReference type="HAMAP" id="MF_00020">
    <property type="entry name" value="Acetate_kinase"/>
    <property type="match status" value="1"/>
</dbReference>
<dbReference type="GO" id="GO:0006083">
    <property type="term" value="P:acetate metabolic process"/>
    <property type="evidence" value="ECO:0007669"/>
    <property type="project" value="TreeGrafter"/>
</dbReference>
<feature type="site" description="Transition state stabilizer" evidence="6">
    <location>
        <position position="235"/>
    </location>
</feature>
<gene>
    <name evidence="6" type="primary">ackA</name>
    <name evidence="8" type="ORF">SAMN02982922_4503</name>
</gene>
<dbReference type="InterPro" id="IPR043129">
    <property type="entry name" value="ATPase_NBD"/>
</dbReference>
<feature type="site" description="Transition state stabilizer" evidence="6">
    <location>
        <position position="174"/>
    </location>
</feature>
<keyword evidence="6" id="KW-0963">Cytoplasm</keyword>
<feature type="binding site" evidence="6">
    <location>
        <position position="86"/>
    </location>
    <ligand>
        <name>substrate</name>
    </ligand>
</feature>
<dbReference type="InterPro" id="IPR004372">
    <property type="entry name" value="Ac/propionate_kinase"/>
</dbReference>
<reference evidence="9" key="1">
    <citation type="submission" date="2017-04" db="EMBL/GenBank/DDBJ databases">
        <authorList>
            <person name="Varghese N."/>
            <person name="Submissions S."/>
        </authorList>
    </citation>
    <scope>NUCLEOTIDE SEQUENCE [LARGE SCALE GENOMIC DNA]</scope>
    <source>
        <strain evidence="9">B5P</strain>
    </source>
</reference>
<dbReference type="UniPathway" id="UPA00621"/>
<dbReference type="CDD" id="cd24010">
    <property type="entry name" value="ASKHA_NBD_AcK_PK"/>
    <property type="match status" value="1"/>
</dbReference>
<comment type="pathway">
    <text evidence="6">Metabolic intermediate biosynthesis; acetyl-CoA biosynthesis; acetyl-CoA from acetate: step 1/2.</text>
</comment>
<feature type="binding site" evidence="6">
    <location>
        <begin position="324"/>
        <end position="328"/>
    </location>
    <ligand>
        <name>ATP</name>
        <dbReference type="ChEBI" id="CHEBI:30616"/>
    </ligand>
</feature>
<name>A0A1X7PJ77_9HYPH</name>
<comment type="cofactor">
    <cofactor evidence="6">
        <name>Mg(2+)</name>
        <dbReference type="ChEBI" id="CHEBI:18420"/>
    </cofactor>
    <cofactor evidence="6">
        <name>Mn(2+)</name>
        <dbReference type="ChEBI" id="CHEBI:29035"/>
    </cofactor>
    <text evidence="6">Mg(2+). Can also accept Mn(2+).</text>
</comment>
<dbReference type="NCBIfam" id="TIGR00016">
    <property type="entry name" value="ackA"/>
    <property type="match status" value="1"/>
</dbReference>
<dbReference type="OrthoDB" id="9802453at2"/>
<keyword evidence="3 6" id="KW-0547">Nucleotide-binding</keyword>
<feature type="binding site" evidence="6">
    <location>
        <begin position="276"/>
        <end position="278"/>
    </location>
    <ligand>
        <name>ATP</name>
        <dbReference type="ChEBI" id="CHEBI:30616"/>
    </ligand>
</feature>
<dbReference type="GO" id="GO:0016747">
    <property type="term" value="F:acyltransferase activity, transferring groups other than amino-acyl groups"/>
    <property type="evidence" value="ECO:0007669"/>
    <property type="project" value="InterPro"/>
</dbReference>
<evidence type="ECO:0000256" key="4">
    <source>
        <dbReference type="ARBA" id="ARBA00022777"/>
    </source>
</evidence>
<keyword evidence="9" id="KW-1185">Reference proteome</keyword>
<dbReference type="PANTHER" id="PTHR21060">
    <property type="entry name" value="ACETATE KINASE"/>
    <property type="match status" value="1"/>
</dbReference>
<feature type="binding site" evidence="6">
    <location>
        <begin position="202"/>
        <end position="206"/>
    </location>
    <ligand>
        <name>ATP</name>
        <dbReference type="ChEBI" id="CHEBI:30616"/>
    </ligand>
</feature>
<dbReference type="UniPathway" id="UPA00340">
    <property type="reaction ID" value="UER00458"/>
</dbReference>
<dbReference type="NCBIfam" id="NF011652">
    <property type="entry name" value="PRK15070.1"/>
    <property type="match status" value="1"/>
</dbReference>
<dbReference type="GO" id="GO:0008776">
    <property type="term" value="F:acetate kinase activity"/>
    <property type="evidence" value="ECO:0007669"/>
    <property type="project" value="UniProtKB-UniRule"/>
</dbReference>
<dbReference type="GO" id="GO:0005524">
    <property type="term" value="F:ATP binding"/>
    <property type="evidence" value="ECO:0007669"/>
    <property type="project" value="UniProtKB-KW"/>
</dbReference>
<dbReference type="Proteomes" id="UP000193083">
    <property type="component" value="Unassembled WGS sequence"/>
</dbReference>
<dbReference type="Gene3D" id="3.30.420.40">
    <property type="match status" value="2"/>
</dbReference>
<evidence type="ECO:0000313" key="8">
    <source>
        <dbReference type="EMBL" id="SMH51712.1"/>
    </source>
</evidence>
<proteinExistence type="inferred from homology"/>
<evidence type="ECO:0000256" key="5">
    <source>
        <dbReference type="ARBA" id="ARBA00022840"/>
    </source>
</evidence>
<accession>A0A1X7PJ77</accession>